<evidence type="ECO:0000256" key="1">
    <source>
        <dbReference type="PROSITE-ProRule" id="PRU00169"/>
    </source>
</evidence>
<dbReference type="GO" id="GO:0003677">
    <property type="term" value="F:DNA binding"/>
    <property type="evidence" value="ECO:0007669"/>
    <property type="project" value="InterPro"/>
</dbReference>
<proteinExistence type="predicted"/>
<reference evidence="4 5" key="1">
    <citation type="journal article" date="2015" name="Genome Announc.">
        <title>Expanding the biotechnology potential of lactobacilli through comparative genomics of 213 strains and associated genera.</title>
        <authorList>
            <person name="Sun Z."/>
            <person name="Harris H.M."/>
            <person name="McCann A."/>
            <person name="Guo C."/>
            <person name="Argimon S."/>
            <person name="Zhang W."/>
            <person name="Yang X."/>
            <person name="Jeffery I.B."/>
            <person name="Cooney J.C."/>
            <person name="Kagawa T.F."/>
            <person name="Liu W."/>
            <person name="Song Y."/>
            <person name="Salvetti E."/>
            <person name="Wrobel A."/>
            <person name="Rasinkangas P."/>
            <person name="Parkhill J."/>
            <person name="Rea M.C."/>
            <person name="O'Sullivan O."/>
            <person name="Ritari J."/>
            <person name="Douillard F.P."/>
            <person name="Paul Ross R."/>
            <person name="Yang R."/>
            <person name="Briner A.E."/>
            <person name="Felis G.E."/>
            <person name="de Vos W.M."/>
            <person name="Barrangou R."/>
            <person name="Klaenhammer T.R."/>
            <person name="Caufield P.W."/>
            <person name="Cui Y."/>
            <person name="Zhang H."/>
            <person name="O'Toole P.W."/>
        </authorList>
    </citation>
    <scope>NUCLEOTIDE SEQUENCE [LARGE SCALE GENOMIC DNA]</scope>
    <source>
        <strain evidence="4 5">DSM 15833</strain>
    </source>
</reference>
<keyword evidence="1" id="KW-0597">Phosphoprotein</keyword>
<dbReference type="PROSITE" id="PS50110">
    <property type="entry name" value="RESPONSE_REGULATORY"/>
    <property type="match status" value="1"/>
</dbReference>
<feature type="domain" description="Response regulatory" evidence="2">
    <location>
        <begin position="2"/>
        <end position="119"/>
    </location>
</feature>
<dbReference type="PATRIC" id="fig|1423740.3.peg.115"/>
<dbReference type="SUPFAM" id="SSF52172">
    <property type="entry name" value="CheY-like"/>
    <property type="match status" value="1"/>
</dbReference>
<dbReference type="GO" id="GO:0000156">
    <property type="term" value="F:phosphorelay response regulator activity"/>
    <property type="evidence" value="ECO:0007669"/>
    <property type="project" value="InterPro"/>
</dbReference>
<dbReference type="Proteomes" id="UP000051048">
    <property type="component" value="Unassembled WGS sequence"/>
</dbReference>
<dbReference type="InterPro" id="IPR046947">
    <property type="entry name" value="LytR-like"/>
</dbReference>
<dbReference type="RefSeq" id="WP_025020875.1">
    <property type="nucleotide sequence ID" value="NZ_AZFH01000068.1"/>
</dbReference>
<evidence type="ECO:0000259" key="3">
    <source>
        <dbReference type="PROSITE" id="PS50930"/>
    </source>
</evidence>
<dbReference type="InterPro" id="IPR011006">
    <property type="entry name" value="CheY-like_superfamily"/>
</dbReference>
<feature type="domain" description="HTH LytTR-type" evidence="3">
    <location>
        <begin position="129"/>
        <end position="232"/>
    </location>
</feature>
<sequence>MKIAICEDHPDELELLLQCFRQYEQEHHQSFEITTFKDGLDLVNNYTTNFDVLYLDIQMPLLNGMEAANRIRQIDSEVPIIFLTNYVQYAIDGYAVNATDFILKPITYFNFSERFKKIARHFAKSQQNITLKTNQGFRKINLENLYYIESQGHYLHYYLLGSDEQYEELIINDSMKNTESQLAQYNFARCNNGYLVNLKHVLSVEGNFVKVGPFELQISRPRKKKFMQAITDYLGMEG</sequence>
<dbReference type="InterPro" id="IPR007492">
    <property type="entry name" value="LytTR_DNA-bd_dom"/>
</dbReference>
<comment type="caution">
    <text evidence="4">The sequence shown here is derived from an EMBL/GenBank/DDBJ whole genome shotgun (WGS) entry which is preliminary data.</text>
</comment>
<evidence type="ECO:0000313" key="4">
    <source>
        <dbReference type="EMBL" id="KRL80176.1"/>
    </source>
</evidence>
<organism evidence="4 5">
    <name type="scientific">Ligilactobacillus equi DSM 15833 = JCM 10991</name>
    <dbReference type="NCBI Taxonomy" id="1423740"/>
    <lineage>
        <taxon>Bacteria</taxon>
        <taxon>Bacillati</taxon>
        <taxon>Bacillota</taxon>
        <taxon>Bacilli</taxon>
        <taxon>Lactobacillales</taxon>
        <taxon>Lactobacillaceae</taxon>
        <taxon>Ligilactobacillus</taxon>
    </lineage>
</organism>
<feature type="modified residue" description="4-aspartylphosphate" evidence="1">
    <location>
        <position position="56"/>
    </location>
</feature>
<protein>
    <submittedName>
        <fullName evidence="4">Response regulator protein</fullName>
    </submittedName>
</protein>
<dbReference type="SMART" id="SM00850">
    <property type="entry name" value="LytTR"/>
    <property type="match status" value="1"/>
</dbReference>
<dbReference type="AlphaFoldDB" id="A0A0R1TG93"/>
<dbReference type="Gene3D" id="3.40.50.2300">
    <property type="match status" value="1"/>
</dbReference>
<dbReference type="EMBL" id="AZFH01000068">
    <property type="protein sequence ID" value="KRL80176.1"/>
    <property type="molecule type" value="Genomic_DNA"/>
</dbReference>
<gene>
    <name evidence="4" type="ORF">FC36_GL000110</name>
</gene>
<dbReference type="OrthoDB" id="3190595at2"/>
<dbReference type="Pfam" id="PF00072">
    <property type="entry name" value="Response_reg"/>
    <property type="match status" value="1"/>
</dbReference>
<evidence type="ECO:0000259" key="2">
    <source>
        <dbReference type="PROSITE" id="PS50110"/>
    </source>
</evidence>
<name>A0A0R1TG93_9LACO</name>
<dbReference type="InterPro" id="IPR001789">
    <property type="entry name" value="Sig_transdc_resp-reg_receiver"/>
</dbReference>
<dbReference type="PANTHER" id="PTHR37299:SF1">
    <property type="entry name" value="STAGE 0 SPORULATION PROTEIN A HOMOLOG"/>
    <property type="match status" value="1"/>
</dbReference>
<dbReference type="STRING" id="1423740.FC36_GL000110"/>
<dbReference type="SMART" id="SM00448">
    <property type="entry name" value="REC"/>
    <property type="match status" value="1"/>
</dbReference>
<dbReference type="Pfam" id="PF04397">
    <property type="entry name" value="LytTR"/>
    <property type="match status" value="1"/>
</dbReference>
<dbReference type="PANTHER" id="PTHR37299">
    <property type="entry name" value="TRANSCRIPTIONAL REGULATOR-RELATED"/>
    <property type="match status" value="1"/>
</dbReference>
<evidence type="ECO:0000313" key="5">
    <source>
        <dbReference type="Proteomes" id="UP000051048"/>
    </source>
</evidence>
<dbReference type="Gene3D" id="2.40.50.1020">
    <property type="entry name" value="LytTr DNA-binding domain"/>
    <property type="match status" value="1"/>
</dbReference>
<accession>A0A0R1TG93</accession>
<dbReference type="PROSITE" id="PS50930">
    <property type="entry name" value="HTH_LYTTR"/>
    <property type="match status" value="1"/>
</dbReference>